<evidence type="ECO:0000313" key="2">
    <source>
        <dbReference type="EMBL" id="RVD86250.1"/>
    </source>
</evidence>
<comment type="caution">
    <text evidence="2">The sequence shown here is derived from an EMBL/GenBank/DDBJ whole genome shotgun (WGS) entry which is preliminary data.</text>
</comment>
<feature type="compositionally biased region" description="Polar residues" evidence="1">
    <location>
        <begin position="374"/>
        <end position="386"/>
    </location>
</feature>
<dbReference type="AlphaFoldDB" id="A0A437A5H2"/>
<feature type="region of interest" description="Disordered" evidence="1">
    <location>
        <begin position="193"/>
        <end position="241"/>
    </location>
</feature>
<protein>
    <submittedName>
        <fullName evidence="2">Uncharacterized protein</fullName>
    </submittedName>
</protein>
<feature type="region of interest" description="Disordered" evidence="1">
    <location>
        <begin position="361"/>
        <end position="395"/>
    </location>
</feature>
<feature type="compositionally biased region" description="Low complexity" evidence="1">
    <location>
        <begin position="507"/>
        <end position="516"/>
    </location>
</feature>
<sequence>MSDETEYLSSGLDCAGAKGDIGDGNEFHGENKVLWPTMENEASQSSTLRFISQFHFEYNTPAYSPVNPASVPPLSQNTILNGPRYSYNDKARKLMDVYSPVARDIFLNPFLSEPSDQSMQDATFNLTDKESSSSGFPGASPPPPWPPLFETLNSGVYIDIDSEEILTPPMSGGVIPPQALYPALKPSMWEGLTPRPQSQGGKVREIVSGTPSPSSVPSLSSGASISGSEGTPGFSFSPVPELDGISCDQNVSEIRETESTARTVRQLRRDYRRKKKGTKLTRDSWMLMRENNYFITPPESRRASEKEDETSEVPTESKSLAPQSATSFKDVMSNPLRLRNTVRQHYGQLRSARDFTYMQKSNETSGEKDPDPNQPNAHTPIASSPSILPLGNSAEPSTDISSNICGLSYDHRIPYFTQCAETPVAGQTYCFFTEQPIGSWAPPPQCSDVDERYYSLQSSEQPTELTICEDTIIGDLDTSTPVSSPGLGLRSPGPLEKSNTICIESLPSSPSDDGPGYQEEIDVKVAVLYILIQYFLLQEYHLKSQSASTTPFSRSSSSAENYPDSQLEQGDNLEDQEENGESHINCTEGSEITEIEGNQTQESHENSQKRVKEHLKRNHFDKKLPPAIRACKTWDRVFRVCIPDWDHRNPIPSPYLNIGYEILRPVTGVPLPTAGNFALGCETPQHLSLNNTTRGNITSPTAGPAFNGVITTSQAPSTINQPPASGGFEEGLVHTDNPYFTQPLPEESQNAMGNTQIQNNLEPVYQPALTGQFGFSQALNEWIKPRAAPHMAWPPGPEFAEAFNSMPQYLLNYGVDMNLPPAELFPVLQNELNIPNTDLPYPGTLPNNPPWEPHSLQRQV</sequence>
<proteinExistence type="predicted"/>
<dbReference type="Proteomes" id="UP000283090">
    <property type="component" value="Unassembled WGS sequence"/>
</dbReference>
<accession>A0A437A5H2</accession>
<dbReference type="VEuPathDB" id="FungiDB:DFL_004537"/>
<feature type="compositionally biased region" description="Low complexity" evidence="1">
    <location>
        <begin position="208"/>
        <end position="228"/>
    </location>
</feature>
<evidence type="ECO:0000256" key="1">
    <source>
        <dbReference type="SAM" id="MobiDB-lite"/>
    </source>
</evidence>
<feature type="region of interest" description="Disordered" evidence="1">
    <location>
        <begin position="596"/>
        <end position="618"/>
    </location>
</feature>
<reference evidence="2 3" key="1">
    <citation type="submission" date="2019-01" db="EMBL/GenBank/DDBJ databases">
        <title>Intercellular communication is required for trap formation in the nematode-trapping fungus Duddingtonia flagrans.</title>
        <authorList>
            <person name="Youssar L."/>
            <person name="Wernet V."/>
            <person name="Hensel N."/>
            <person name="Hildebrandt H.-G."/>
            <person name="Fischer R."/>
        </authorList>
    </citation>
    <scope>NUCLEOTIDE SEQUENCE [LARGE SCALE GENOMIC DNA]</scope>
    <source>
        <strain evidence="2 3">CBS H-5679</strain>
    </source>
</reference>
<feature type="compositionally biased region" description="Low complexity" evidence="1">
    <location>
        <begin position="548"/>
        <end position="558"/>
    </location>
</feature>
<name>A0A437A5H2_ARTFL</name>
<feature type="compositionally biased region" description="Polar residues" evidence="1">
    <location>
        <begin position="312"/>
        <end position="327"/>
    </location>
</feature>
<keyword evidence="3" id="KW-1185">Reference proteome</keyword>
<feature type="region of interest" description="Disordered" evidence="1">
    <location>
        <begin position="548"/>
        <end position="582"/>
    </location>
</feature>
<feature type="region of interest" description="Disordered" evidence="1">
    <location>
        <begin position="479"/>
        <end position="517"/>
    </location>
</feature>
<gene>
    <name evidence="2" type="ORF">DFL_004537</name>
</gene>
<feature type="region of interest" description="Disordered" evidence="1">
    <location>
        <begin position="296"/>
        <end position="327"/>
    </location>
</feature>
<dbReference type="GeneID" id="93586848"/>
<evidence type="ECO:0000313" key="3">
    <source>
        <dbReference type="Proteomes" id="UP000283090"/>
    </source>
</evidence>
<dbReference type="RefSeq" id="XP_067491794.1">
    <property type="nucleotide sequence ID" value="XM_067633646.1"/>
</dbReference>
<feature type="compositionally biased region" description="Polar residues" evidence="1">
    <location>
        <begin position="559"/>
        <end position="569"/>
    </location>
</feature>
<organism evidence="2 3">
    <name type="scientific">Arthrobotrys flagrans</name>
    <name type="common">Nematode-trapping fungus</name>
    <name type="synonym">Trichothecium flagrans</name>
    <dbReference type="NCBI Taxonomy" id="97331"/>
    <lineage>
        <taxon>Eukaryota</taxon>
        <taxon>Fungi</taxon>
        <taxon>Dikarya</taxon>
        <taxon>Ascomycota</taxon>
        <taxon>Pezizomycotina</taxon>
        <taxon>Orbiliomycetes</taxon>
        <taxon>Orbiliales</taxon>
        <taxon>Orbiliaceae</taxon>
        <taxon>Arthrobotrys</taxon>
    </lineage>
</organism>
<dbReference type="EMBL" id="SAEB01000006">
    <property type="protein sequence ID" value="RVD86250.1"/>
    <property type="molecule type" value="Genomic_DNA"/>
</dbReference>
<dbReference type="OrthoDB" id="5333861at2759"/>
<feature type="region of interest" description="Disordered" evidence="1">
    <location>
        <begin position="838"/>
        <end position="860"/>
    </location>
</feature>